<dbReference type="PANTHER" id="PTHR15698:SF10">
    <property type="entry name" value="PHYTANOYL-COA HYDROXYLASE-INTERACTING PROTEIN-LIKE C-TERMINAL DOMAIN-CONTAINING PROTEIN"/>
    <property type="match status" value="1"/>
</dbReference>
<dbReference type="InterPro" id="IPR042868">
    <property type="entry name" value="PHYHIP/PHYHIPL"/>
</dbReference>
<dbReference type="PANTHER" id="PTHR15698">
    <property type="entry name" value="PROTEIN CBG15099"/>
    <property type="match status" value="1"/>
</dbReference>
<evidence type="ECO:0000313" key="3">
    <source>
        <dbReference type="Proteomes" id="UP001347796"/>
    </source>
</evidence>
<evidence type="ECO:0000259" key="1">
    <source>
        <dbReference type="Pfam" id="PF19281"/>
    </source>
</evidence>
<dbReference type="InterPro" id="IPR045545">
    <property type="entry name" value="PHYIP/PHIPL_C"/>
</dbReference>
<sequence>MVEVQKILSIGSTTINITYNRDQISRIICAVQNTDNYETNFYFLNCTNLWHIDQNQQPPDTELRITIYGLKINGPKVILSNTIILNSPIHDMRLESRHRPCRFPFSLATDELKLNVDQRVDEMTNESSIIFRCEDVQLPTRFEFKYHYIQIIKTKSTTHHVSSYNEYVELTTTDNNEIPCINLPSREAVNYKIYRVSPAGGNKYRVTKSSNQSQFITHNTMIDVNNLYRLALLANQVITMPVYYLFRNKPRHDPTIKEAKRTGIMTKYIKDNNGDQASCINEKINGLFFSATADRRTHIPPVSSPFGDYRILVPPQYLLNSITANIYFADFYCKKQRGPHYITLVLTTPGSVEDVYCKPRLPKLDINNNIFLYYDPMHGHYRTDSSSNVEVLYTENINLIEMRSKLGFQELTVRSTGQSRPGGIPKNTSCTICNLPKNPSRI</sequence>
<proteinExistence type="predicted"/>
<accession>A0AAN8JVV3</accession>
<dbReference type="EMBL" id="JAZGQO010000007">
    <property type="protein sequence ID" value="KAK6181144.1"/>
    <property type="molecule type" value="Genomic_DNA"/>
</dbReference>
<gene>
    <name evidence="2" type="ORF">SNE40_009070</name>
</gene>
<dbReference type="Pfam" id="PF19281">
    <property type="entry name" value="PHYHIP_C"/>
    <property type="match status" value="1"/>
</dbReference>
<reference evidence="2 3" key="1">
    <citation type="submission" date="2024-01" db="EMBL/GenBank/DDBJ databases">
        <title>The genome of the rayed Mediterranean limpet Patella caerulea (Linnaeus, 1758).</title>
        <authorList>
            <person name="Anh-Thu Weber A."/>
            <person name="Halstead-Nussloch G."/>
        </authorList>
    </citation>
    <scope>NUCLEOTIDE SEQUENCE [LARGE SCALE GENOMIC DNA]</scope>
    <source>
        <strain evidence="2">AATW-2023a</strain>
        <tissue evidence="2">Whole specimen</tissue>
    </source>
</reference>
<comment type="caution">
    <text evidence="2">The sequence shown here is derived from an EMBL/GenBank/DDBJ whole genome shotgun (WGS) entry which is preliminary data.</text>
</comment>
<evidence type="ECO:0000313" key="2">
    <source>
        <dbReference type="EMBL" id="KAK6181144.1"/>
    </source>
</evidence>
<keyword evidence="3" id="KW-1185">Reference proteome</keyword>
<organism evidence="2 3">
    <name type="scientific">Patella caerulea</name>
    <name type="common">Rayed Mediterranean limpet</name>
    <dbReference type="NCBI Taxonomy" id="87958"/>
    <lineage>
        <taxon>Eukaryota</taxon>
        <taxon>Metazoa</taxon>
        <taxon>Spiralia</taxon>
        <taxon>Lophotrochozoa</taxon>
        <taxon>Mollusca</taxon>
        <taxon>Gastropoda</taxon>
        <taxon>Patellogastropoda</taxon>
        <taxon>Patelloidea</taxon>
        <taxon>Patellidae</taxon>
        <taxon>Patella</taxon>
    </lineage>
</organism>
<name>A0AAN8JVV3_PATCE</name>
<dbReference type="Proteomes" id="UP001347796">
    <property type="component" value="Unassembled WGS sequence"/>
</dbReference>
<feature type="domain" description="Phytanoyl-CoA hydroxylase-interacting protein-like C-terminal" evidence="1">
    <location>
        <begin position="224"/>
        <end position="435"/>
    </location>
</feature>
<dbReference type="AlphaFoldDB" id="A0AAN8JVV3"/>
<protein>
    <recommendedName>
        <fullName evidence="1">Phytanoyl-CoA hydroxylase-interacting protein-like C-terminal domain-containing protein</fullName>
    </recommendedName>
</protein>